<comment type="caution">
    <text evidence="8">The sequence shown here is derived from an EMBL/GenBank/DDBJ whole genome shotgun (WGS) entry which is preliminary data.</text>
</comment>
<dbReference type="GO" id="GO:0044781">
    <property type="term" value="P:bacterial-type flagellum organization"/>
    <property type="evidence" value="ECO:0007669"/>
    <property type="project" value="UniProtKB-KW"/>
</dbReference>
<evidence type="ECO:0000256" key="6">
    <source>
        <dbReference type="ARBA" id="ARBA00023225"/>
    </source>
</evidence>
<dbReference type="GO" id="GO:0015031">
    <property type="term" value="P:protein transport"/>
    <property type="evidence" value="ECO:0007669"/>
    <property type="project" value="UniProtKB-KW"/>
</dbReference>
<evidence type="ECO:0000256" key="5">
    <source>
        <dbReference type="ARBA" id="ARBA00022927"/>
    </source>
</evidence>
<dbReference type="Proteomes" id="UP000325003">
    <property type="component" value="Unassembled WGS sequence"/>
</dbReference>
<comment type="function">
    <text evidence="1">Needed for flagellar regrowth and assembly.</text>
</comment>
<dbReference type="PANTHER" id="PTHR34982:SF1">
    <property type="entry name" value="FLAGELLAR ASSEMBLY PROTEIN FLIH"/>
    <property type="match status" value="1"/>
</dbReference>
<reference evidence="8 9" key="2">
    <citation type="submission" date="2019-09" db="EMBL/GenBank/DDBJ databases">
        <authorList>
            <person name="Jin C."/>
        </authorList>
    </citation>
    <scope>NUCLEOTIDE SEQUENCE [LARGE SCALE GENOMIC DNA]</scope>
    <source>
        <strain evidence="8 9">BN130099</strain>
    </source>
</reference>
<evidence type="ECO:0000259" key="7">
    <source>
        <dbReference type="Pfam" id="PF02108"/>
    </source>
</evidence>
<dbReference type="EMBL" id="VUJV01000005">
    <property type="protein sequence ID" value="KAA1417705.1"/>
    <property type="molecule type" value="Genomic_DNA"/>
</dbReference>
<dbReference type="RefSeq" id="WP_149729275.1">
    <property type="nucleotide sequence ID" value="NZ_VUJV01000005.1"/>
</dbReference>
<evidence type="ECO:0000256" key="3">
    <source>
        <dbReference type="ARBA" id="ARBA00022448"/>
    </source>
</evidence>
<reference evidence="8 9" key="1">
    <citation type="submission" date="2019-09" db="EMBL/GenBank/DDBJ databases">
        <title>Nocardioides panacisoli sp. nov., isolated from the soil of a ginseng field.</title>
        <authorList>
            <person name="Cho C."/>
        </authorList>
    </citation>
    <scope>NUCLEOTIDE SEQUENCE [LARGE SCALE GENOMIC DNA]</scope>
    <source>
        <strain evidence="8 9">BN130099</strain>
    </source>
</reference>
<dbReference type="InterPro" id="IPR051472">
    <property type="entry name" value="T3SS_Stator/FliH"/>
</dbReference>
<keyword evidence="4" id="KW-1005">Bacterial flagellum biogenesis</keyword>
<name>A0A5B1LAP3_9ACTN</name>
<evidence type="ECO:0000256" key="4">
    <source>
        <dbReference type="ARBA" id="ARBA00022795"/>
    </source>
</evidence>
<proteinExistence type="inferred from homology"/>
<evidence type="ECO:0000313" key="8">
    <source>
        <dbReference type="EMBL" id="KAA1417705.1"/>
    </source>
</evidence>
<keyword evidence="3" id="KW-0813">Transport</keyword>
<dbReference type="GO" id="GO:0005829">
    <property type="term" value="C:cytosol"/>
    <property type="evidence" value="ECO:0007669"/>
    <property type="project" value="TreeGrafter"/>
</dbReference>
<sequence length="241" mass="25743">MTSTSSDRRERAVVLTADQVGVLGELATPELRTGHWTRLGEASLLGDRVTEGVLGDVAERVRSAATAEGYSVGWAQGRRDAAAIAADERRQQAVAHAAEETRREGEHVAAVEALSRAADDLRAQLALLADRVERQATDVAWRITEALVGREVAVATGPDVVRRVLAVLPTHPLVRVRLHPELAADPAVRELTDHGVEIVGDPHLGRADALVEADGSVVDLRIDQAMGRVHAALFAPTEVQA</sequence>
<gene>
    <name evidence="8" type="ORF">F0U44_15530</name>
</gene>
<organism evidence="8 9">
    <name type="scientific">Nocardioides humilatus</name>
    <dbReference type="NCBI Taxonomy" id="2607660"/>
    <lineage>
        <taxon>Bacteria</taxon>
        <taxon>Bacillati</taxon>
        <taxon>Actinomycetota</taxon>
        <taxon>Actinomycetes</taxon>
        <taxon>Propionibacteriales</taxon>
        <taxon>Nocardioidaceae</taxon>
        <taxon>Nocardioides</taxon>
    </lineage>
</organism>
<keyword evidence="6" id="KW-1006">Bacterial flagellum protein export</keyword>
<protein>
    <recommendedName>
        <fullName evidence="7">Flagellar assembly protein FliH/Type III secretion system HrpE domain-containing protein</fullName>
    </recommendedName>
</protein>
<accession>A0A5B1LAP3</accession>
<dbReference type="PANTHER" id="PTHR34982">
    <property type="entry name" value="YOP PROTEINS TRANSLOCATION PROTEIN L"/>
    <property type="match status" value="1"/>
</dbReference>
<dbReference type="InterPro" id="IPR018035">
    <property type="entry name" value="Flagellar_FliH/T3SS_HrpE"/>
</dbReference>
<evidence type="ECO:0000256" key="1">
    <source>
        <dbReference type="ARBA" id="ARBA00003041"/>
    </source>
</evidence>
<dbReference type="AlphaFoldDB" id="A0A5B1LAP3"/>
<keyword evidence="9" id="KW-1185">Reference proteome</keyword>
<evidence type="ECO:0000313" key="9">
    <source>
        <dbReference type="Proteomes" id="UP000325003"/>
    </source>
</evidence>
<feature type="domain" description="Flagellar assembly protein FliH/Type III secretion system HrpE" evidence="7">
    <location>
        <begin position="110"/>
        <end position="224"/>
    </location>
</feature>
<comment type="similarity">
    <text evidence="2">Belongs to the FliH family.</text>
</comment>
<evidence type="ECO:0000256" key="2">
    <source>
        <dbReference type="ARBA" id="ARBA00006602"/>
    </source>
</evidence>
<keyword evidence="5" id="KW-0653">Protein transport</keyword>
<dbReference type="Pfam" id="PF02108">
    <property type="entry name" value="FliH"/>
    <property type="match status" value="1"/>
</dbReference>